<dbReference type="EMBL" id="KQ414688">
    <property type="protein sequence ID" value="KOC63628.1"/>
    <property type="molecule type" value="Genomic_DNA"/>
</dbReference>
<proteinExistence type="predicted"/>
<keyword evidence="2" id="KW-1185">Reference proteome</keyword>
<protein>
    <submittedName>
        <fullName evidence="1">Uncharacterized protein</fullName>
    </submittedName>
</protein>
<name>A0A0L7QYE8_9HYME</name>
<evidence type="ECO:0000313" key="2">
    <source>
        <dbReference type="Proteomes" id="UP000053825"/>
    </source>
</evidence>
<organism evidence="1 2">
    <name type="scientific">Habropoda laboriosa</name>
    <dbReference type="NCBI Taxonomy" id="597456"/>
    <lineage>
        <taxon>Eukaryota</taxon>
        <taxon>Metazoa</taxon>
        <taxon>Ecdysozoa</taxon>
        <taxon>Arthropoda</taxon>
        <taxon>Hexapoda</taxon>
        <taxon>Insecta</taxon>
        <taxon>Pterygota</taxon>
        <taxon>Neoptera</taxon>
        <taxon>Endopterygota</taxon>
        <taxon>Hymenoptera</taxon>
        <taxon>Apocrita</taxon>
        <taxon>Aculeata</taxon>
        <taxon>Apoidea</taxon>
        <taxon>Anthophila</taxon>
        <taxon>Apidae</taxon>
        <taxon>Habropoda</taxon>
    </lineage>
</organism>
<evidence type="ECO:0000313" key="1">
    <source>
        <dbReference type="EMBL" id="KOC63628.1"/>
    </source>
</evidence>
<dbReference type="AlphaFoldDB" id="A0A0L7QYE8"/>
<dbReference type="Proteomes" id="UP000053825">
    <property type="component" value="Unassembled WGS sequence"/>
</dbReference>
<sequence length="113" mass="13211">MHPKLDICEDHPLGILCKCAEYQEIGNKFIFYSVGTENYLLPKMNVEPIASAKILWRKNRLNFNEDFSKPMLLYPEEKTDINPCNVDKMWIPILSDLIPLKFVINKHKNVFGK</sequence>
<accession>A0A0L7QYE8</accession>
<gene>
    <name evidence="1" type="ORF">WH47_00696</name>
</gene>
<reference evidence="1 2" key="1">
    <citation type="submission" date="2015-07" db="EMBL/GenBank/DDBJ databases">
        <title>The genome of Habropoda laboriosa.</title>
        <authorList>
            <person name="Pan H."/>
            <person name="Kapheim K."/>
        </authorList>
    </citation>
    <scope>NUCLEOTIDE SEQUENCE [LARGE SCALE GENOMIC DNA]</scope>
    <source>
        <strain evidence="1">0110345459</strain>
    </source>
</reference>
<dbReference type="OrthoDB" id="7675211at2759"/>